<dbReference type="AlphaFoldDB" id="A0A0D1Y130"/>
<reference evidence="2 4" key="2">
    <citation type="submission" date="2016-10" db="EMBL/GenBank/DDBJ databases">
        <authorList>
            <person name="de Groot N.N."/>
        </authorList>
    </citation>
    <scope>NUCLEOTIDE SEQUENCE [LARGE SCALE GENOMIC DNA]</scope>
    <source>
        <strain evidence="2 4">DSM 2895</strain>
    </source>
</reference>
<evidence type="ECO:0000313" key="3">
    <source>
        <dbReference type="Proteomes" id="UP000037269"/>
    </source>
</evidence>
<protein>
    <submittedName>
        <fullName evidence="2">Ferric iron reductase protein FhuF, involved in iron transport</fullName>
    </submittedName>
</protein>
<dbReference type="OrthoDB" id="2819999at2"/>
<accession>A0A0D1Y130</accession>
<sequence>MEQGKNHNHLAQQFRVYSTQEAELATIRGEELLTAFGMDRLIKEVGGHMQAPKLHVAGSLFVKRHYCSVPVAALYGMSHVNQRFDFSLSNLSFGFNEQMQWCTWLTNGSEFVTSSESRECWRESYMQSLFEETVNPVFQAVAKRTGVSLGTLWAHLSFVLYYWYDLWMKETSTEAERQRLTDDFHFLVTDAPDVWFEGVDGNPFAEEYAYFPHPLEEGRMIRLRKKCCFNYCLPQGQYCYTCPGLTEAQRLRRIAGA</sequence>
<dbReference type="RefSeq" id="WP_043063378.1">
    <property type="nucleotide sequence ID" value="NZ_BJOA01000180.1"/>
</dbReference>
<reference evidence="1 3" key="1">
    <citation type="submission" date="2015-07" db="EMBL/GenBank/DDBJ databases">
        <title>Fjat-14205 dsm 2895.</title>
        <authorList>
            <person name="Liu B."/>
            <person name="Wang J."/>
            <person name="Zhu Y."/>
            <person name="Liu G."/>
            <person name="Chen Q."/>
            <person name="Chen Z."/>
            <person name="Lan J."/>
            <person name="Che J."/>
            <person name="Ge C."/>
            <person name="Shi H."/>
            <person name="Pan Z."/>
            <person name="Liu X."/>
        </authorList>
    </citation>
    <scope>NUCLEOTIDE SEQUENCE [LARGE SCALE GENOMIC DNA]</scope>
    <source>
        <strain evidence="1 3">DSM 2895</strain>
    </source>
</reference>
<dbReference type="Proteomes" id="UP000182836">
    <property type="component" value="Unassembled WGS sequence"/>
</dbReference>
<dbReference type="GeneID" id="42307282"/>
<keyword evidence="3" id="KW-1185">Reference proteome</keyword>
<name>A0A0D1Y130_ANEMI</name>
<gene>
    <name evidence="1" type="ORF">AF333_19205</name>
    <name evidence="2" type="ORF">SAMN04487909_12071</name>
</gene>
<evidence type="ECO:0000313" key="1">
    <source>
        <dbReference type="EMBL" id="KON97281.1"/>
    </source>
</evidence>
<dbReference type="EMBL" id="LGUG01000004">
    <property type="protein sequence ID" value="KON97281.1"/>
    <property type="molecule type" value="Genomic_DNA"/>
</dbReference>
<dbReference type="STRING" id="47500.AF333_19205"/>
<dbReference type="PATRIC" id="fig|47500.8.peg.5914"/>
<evidence type="ECO:0000313" key="2">
    <source>
        <dbReference type="EMBL" id="SDJ54843.1"/>
    </source>
</evidence>
<proteinExistence type="predicted"/>
<dbReference type="EMBL" id="FNED01000020">
    <property type="protein sequence ID" value="SDJ54843.1"/>
    <property type="molecule type" value="Genomic_DNA"/>
</dbReference>
<dbReference type="Proteomes" id="UP000037269">
    <property type="component" value="Unassembled WGS sequence"/>
</dbReference>
<organism evidence="1 3">
    <name type="scientific">Aneurinibacillus migulanus</name>
    <name type="common">Bacillus migulanus</name>
    <dbReference type="NCBI Taxonomy" id="47500"/>
    <lineage>
        <taxon>Bacteria</taxon>
        <taxon>Bacillati</taxon>
        <taxon>Bacillota</taxon>
        <taxon>Bacilli</taxon>
        <taxon>Bacillales</taxon>
        <taxon>Paenibacillaceae</taxon>
        <taxon>Aneurinibacillus group</taxon>
        <taxon>Aneurinibacillus</taxon>
    </lineage>
</organism>
<evidence type="ECO:0000313" key="4">
    <source>
        <dbReference type="Proteomes" id="UP000182836"/>
    </source>
</evidence>